<feature type="domain" description="Tetrapyrrole biosynthesis uroporphyrinogen III synthase" evidence="10">
    <location>
        <begin position="17"/>
        <end position="229"/>
    </location>
</feature>
<dbReference type="SUPFAM" id="SSF69618">
    <property type="entry name" value="HemD-like"/>
    <property type="match status" value="1"/>
</dbReference>
<dbReference type="PANTHER" id="PTHR38042">
    <property type="entry name" value="UROPORPHYRINOGEN-III SYNTHASE, CHLOROPLASTIC"/>
    <property type="match status" value="1"/>
</dbReference>
<comment type="pathway">
    <text evidence="1 9">Porphyrin-containing compound metabolism; protoporphyrin-IX biosynthesis; coproporphyrinogen-III from 5-aminolevulinate: step 3/4.</text>
</comment>
<dbReference type="CDD" id="cd06578">
    <property type="entry name" value="HemD"/>
    <property type="match status" value="1"/>
</dbReference>
<sequence>MRKQPVIISTWPVRANDRFAEVLRAKGMLVLSCPMIEINFRIFSVPDRLSEYDWVVFTSKNGATSFLEQQSFHPNNKIAVIGEGTATPLRSYGIQPDYVGTGHSGVEFARELVGLVGKGKRVLLALGNLAPDTLFNALSSQNIVERIDVYETRSPGSIDQMVINQIKGDDYDFIAVSSPSAIRNLYEQLEETAKLMRIVSIGETTSDAAREVGIEPVATALEQSYEGLAQCVLEMIE</sequence>
<dbReference type="Pfam" id="PF02602">
    <property type="entry name" value="HEM4"/>
    <property type="match status" value="1"/>
</dbReference>
<dbReference type="STRING" id="1168289.GCA_000259075_01378"/>
<keyword evidence="5 9" id="KW-0627">Porphyrin biosynthesis</keyword>
<evidence type="ECO:0000256" key="1">
    <source>
        <dbReference type="ARBA" id="ARBA00004772"/>
    </source>
</evidence>
<dbReference type="RefSeq" id="WP_106151553.1">
    <property type="nucleotide sequence ID" value="NZ_PVTS01000001.1"/>
</dbReference>
<evidence type="ECO:0000256" key="8">
    <source>
        <dbReference type="ARBA" id="ARBA00048617"/>
    </source>
</evidence>
<dbReference type="Gene3D" id="3.40.50.10090">
    <property type="match status" value="2"/>
</dbReference>
<comment type="similarity">
    <text evidence="2 9">Belongs to the uroporphyrinogen-III synthase family.</text>
</comment>
<evidence type="ECO:0000256" key="4">
    <source>
        <dbReference type="ARBA" id="ARBA00023239"/>
    </source>
</evidence>
<proteinExistence type="inferred from homology"/>
<keyword evidence="12" id="KW-1185">Reference proteome</keyword>
<protein>
    <recommendedName>
        <fullName evidence="7 9">Uroporphyrinogen-III synthase</fullName>
        <ecNumber evidence="3 9">4.2.1.75</ecNumber>
    </recommendedName>
</protein>
<comment type="caution">
    <text evidence="11">The sequence shown here is derived from an EMBL/GenBank/DDBJ whole genome shotgun (WGS) entry which is preliminary data.</text>
</comment>
<dbReference type="EMBL" id="QPIZ01000021">
    <property type="protein sequence ID" value="RCW30633.1"/>
    <property type="molecule type" value="Genomic_DNA"/>
</dbReference>
<dbReference type="InterPro" id="IPR036108">
    <property type="entry name" value="4pyrrol_syn_uPrphyn_synt_sf"/>
</dbReference>
<dbReference type="GO" id="GO:0006780">
    <property type="term" value="P:uroporphyrinogen III biosynthetic process"/>
    <property type="evidence" value="ECO:0007669"/>
    <property type="project" value="UniProtKB-UniRule"/>
</dbReference>
<evidence type="ECO:0000313" key="12">
    <source>
        <dbReference type="Proteomes" id="UP000252733"/>
    </source>
</evidence>
<dbReference type="EC" id="4.2.1.75" evidence="3 9"/>
<evidence type="ECO:0000256" key="2">
    <source>
        <dbReference type="ARBA" id="ARBA00008133"/>
    </source>
</evidence>
<keyword evidence="4 9" id="KW-0456">Lyase</keyword>
<dbReference type="UniPathway" id="UPA00251">
    <property type="reaction ID" value="UER00320"/>
</dbReference>
<gene>
    <name evidence="11" type="ORF">DFO77_12170</name>
</gene>
<evidence type="ECO:0000256" key="9">
    <source>
        <dbReference type="RuleBase" id="RU366031"/>
    </source>
</evidence>
<evidence type="ECO:0000313" key="11">
    <source>
        <dbReference type="EMBL" id="RCW30633.1"/>
    </source>
</evidence>
<name>A0A2T0XTI8_9BACT</name>
<comment type="function">
    <text evidence="6 9">Catalyzes cyclization of the linear tetrapyrrole, hydroxymethylbilane, to the macrocyclic uroporphyrinogen III.</text>
</comment>
<dbReference type="AlphaFoldDB" id="A0A2T0XTI8"/>
<comment type="catalytic activity">
    <reaction evidence="8 9">
        <text>hydroxymethylbilane = uroporphyrinogen III + H2O</text>
        <dbReference type="Rhea" id="RHEA:18965"/>
        <dbReference type="ChEBI" id="CHEBI:15377"/>
        <dbReference type="ChEBI" id="CHEBI:57308"/>
        <dbReference type="ChEBI" id="CHEBI:57845"/>
        <dbReference type="EC" id="4.2.1.75"/>
    </reaction>
</comment>
<evidence type="ECO:0000256" key="3">
    <source>
        <dbReference type="ARBA" id="ARBA00013109"/>
    </source>
</evidence>
<evidence type="ECO:0000256" key="5">
    <source>
        <dbReference type="ARBA" id="ARBA00023244"/>
    </source>
</evidence>
<organism evidence="11 12">
    <name type="scientific">Marinilabilia salmonicolor</name>
    <dbReference type="NCBI Taxonomy" id="989"/>
    <lineage>
        <taxon>Bacteria</taxon>
        <taxon>Pseudomonadati</taxon>
        <taxon>Bacteroidota</taxon>
        <taxon>Bacteroidia</taxon>
        <taxon>Marinilabiliales</taxon>
        <taxon>Marinilabiliaceae</taxon>
        <taxon>Marinilabilia</taxon>
    </lineage>
</organism>
<dbReference type="GO" id="GO:0004852">
    <property type="term" value="F:uroporphyrinogen-III synthase activity"/>
    <property type="evidence" value="ECO:0007669"/>
    <property type="project" value="UniProtKB-UniRule"/>
</dbReference>
<dbReference type="Proteomes" id="UP000252733">
    <property type="component" value="Unassembled WGS sequence"/>
</dbReference>
<dbReference type="PANTHER" id="PTHR38042:SF1">
    <property type="entry name" value="UROPORPHYRINOGEN-III SYNTHASE, CHLOROPLASTIC"/>
    <property type="match status" value="1"/>
</dbReference>
<evidence type="ECO:0000259" key="10">
    <source>
        <dbReference type="Pfam" id="PF02602"/>
    </source>
</evidence>
<evidence type="ECO:0000256" key="7">
    <source>
        <dbReference type="ARBA" id="ARBA00040167"/>
    </source>
</evidence>
<dbReference type="GO" id="GO:0006782">
    <property type="term" value="P:protoporphyrinogen IX biosynthetic process"/>
    <property type="evidence" value="ECO:0007669"/>
    <property type="project" value="UniProtKB-UniRule"/>
</dbReference>
<evidence type="ECO:0000256" key="6">
    <source>
        <dbReference type="ARBA" id="ARBA00037589"/>
    </source>
</evidence>
<reference evidence="11 12" key="1">
    <citation type="submission" date="2018-07" db="EMBL/GenBank/DDBJ databases">
        <title>Freshwater and sediment microbial communities from various areas in North America, analyzing microbe dynamics in response to fracking.</title>
        <authorList>
            <person name="Lamendella R."/>
        </authorList>
    </citation>
    <scope>NUCLEOTIDE SEQUENCE [LARGE SCALE GENOMIC DNA]</scope>
    <source>
        <strain evidence="11 12">160A</strain>
    </source>
</reference>
<dbReference type="InterPro" id="IPR039793">
    <property type="entry name" value="UROS/Hem4"/>
</dbReference>
<dbReference type="OrthoDB" id="9815856at2"/>
<accession>A0A2T0XTI8</accession>
<dbReference type="InterPro" id="IPR003754">
    <property type="entry name" value="4pyrrol_synth_uPrphyn_synth"/>
</dbReference>